<feature type="compositionally biased region" description="Basic and acidic residues" evidence="6">
    <location>
        <begin position="89"/>
        <end position="117"/>
    </location>
</feature>
<dbReference type="PANTHER" id="PTHR12303">
    <property type="entry name" value="CARNOSINE N-METHYLTRANSFERASE"/>
    <property type="match status" value="1"/>
</dbReference>
<dbReference type="GO" id="GO:0030735">
    <property type="term" value="F:carnosine N-methyltransferase activity"/>
    <property type="evidence" value="ECO:0007669"/>
    <property type="project" value="UniProtKB-EC"/>
</dbReference>
<dbReference type="Gene3D" id="3.40.50.150">
    <property type="entry name" value="Vaccinia Virus protein VP39"/>
    <property type="match status" value="1"/>
</dbReference>
<accession>A0AA48KXE6</accession>
<dbReference type="GO" id="GO:0032259">
    <property type="term" value="P:methylation"/>
    <property type="evidence" value="ECO:0007669"/>
    <property type="project" value="UniProtKB-KW"/>
</dbReference>
<organism evidence="7 8">
    <name type="scientific">Cutaneotrichosporon cavernicola</name>
    <dbReference type="NCBI Taxonomy" id="279322"/>
    <lineage>
        <taxon>Eukaryota</taxon>
        <taxon>Fungi</taxon>
        <taxon>Dikarya</taxon>
        <taxon>Basidiomycota</taxon>
        <taxon>Agaricomycotina</taxon>
        <taxon>Tremellomycetes</taxon>
        <taxon>Trichosporonales</taxon>
        <taxon>Trichosporonaceae</taxon>
        <taxon>Cutaneotrichosporon</taxon>
    </lineage>
</organism>
<name>A0AA48KXE6_9TREE</name>
<evidence type="ECO:0000313" key="7">
    <source>
        <dbReference type="EMBL" id="BEI88204.1"/>
    </source>
</evidence>
<dbReference type="Proteomes" id="UP001233271">
    <property type="component" value="Chromosome 1"/>
</dbReference>
<dbReference type="Pfam" id="PF07942">
    <property type="entry name" value="CARME"/>
    <property type="match status" value="1"/>
</dbReference>
<dbReference type="EMBL" id="AP028212">
    <property type="protein sequence ID" value="BEI88204.1"/>
    <property type="molecule type" value="Genomic_DNA"/>
</dbReference>
<dbReference type="RefSeq" id="XP_060453470.1">
    <property type="nucleotide sequence ID" value="XM_060604234.1"/>
</dbReference>
<dbReference type="SUPFAM" id="SSF53335">
    <property type="entry name" value="S-adenosyl-L-methionine-dependent methyltransferases"/>
    <property type="match status" value="1"/>
</dbReference>
<feature type="compositionally biased region" description="Basic residues" evidence="6">
    <location>
        <begin position="118"/>
        <end position="132"/>
    </location>
</feature>
<evidence type="ECO:0000256" key="5">
    <source>
        <dbReference type="ARBA" id="ARBA00022691"/>
    </source>
</evidence>
<comment type="similarity">
    <text evidence="1">Belongs to the carnosine N-methyltransferase family.</text>
</comment>
<evidence type="ECO:0000256" key="3">
    <source>
        <dbReference type="ARBA" id="ARBA00022603"/>
    </source>
</evidence>
<keyword evidence="3" id="KW-0489">Methyltransferase</keyword>
<sequence>MANSPEERAHWRDVLHAFDGYMQYHLSANHARRMSFLALPRDTRDVFESLGYREKLEAVDEGIRLNSEFIDLMIADPVFADMLAEPEPVGEHDDGHGLGNGHEHGHEHGHDEHDHSHSHSHSHGPGPAKKKAGQAERDLRQDKVRSTLRSFVRDWAAEGQTERDACYTPILAALDEHFPGERDNVKVLVPGCGLGRLAMEIAAHGFWAQGNEFSTYMLIASHFALNQSTRVGEHLIFPWLHSFSNHVSTEQNLLRSVRVPDVVPAEILGGRGGFSLVAGDFEEVYGPTHWHDEETNGESDDDEEAGRVNQRGRWGAVVTCFFIDTAHNVLNYLRIIHGLLDEGGVWINLGPLLWHFENSATSPKGEGSIELSLDEVKALARMVGFKLSNERIISSTYTGVPDSMLEHVYHCAFWTATKIKPQEHSITEW</sequence>
<evidence type="ECO:0000256" key="4">
    <source>
        <dbReference type="ARBA" id="ARBA00022679"/>
    </source>
</evidence>
<reference evidence="7" key="1">
    <citation type="journal article" date="2023" name="BMC Genomics">
        <title>Chromosome-level genome assemblies of Cutaneotrichosporon spp. (Trichosporonales, Basidiomycota) reveal imbalanced evolution between nucleotide sequences and chromosome synteny.</title>
        <authorList>
            <person name="Kobayashi Y."/>
            <person name="Kayamori A."/>
            <person name="Aoki K."/>
            <person name="Shiwa Y."/>
            <person name="Matsutani M."/>
            <person name="Fujita N."/>
            <person name="Sugita T."/>
            <person name="Iwasaki W."/>
            <person name="Tanaka N."/>
            <person name="Takashima M."/>
        </authorList>
    </citation>
    <scope>NUCLEOTIDE SEQUENCE</scope>
    <source>
        <strain evidence="7">HIS019</strain>
    </source>
</reference>
<feature type="region of interest" description="Disordered" evidence="6">
    <location>
        <begin position="86"/>
        <end position="140"/>
    </location>
</feature>
<evidence type="ECO:0000313" key="8">
    <source>
        <dbReference type="Proteomes" id="UP001233271"/>
    </source>
</evidence>
<evidence type="ECO:0000256" key="2">
    <source>
        <dbReference type="ARBA" id="ARBA00012003"/>
    </source>
</evidence>
<dbReference type="AlphaFoldDB" id="A0AA48KXE6"/>
<protein>
    <recommendedName>
        <fullName evidence="2">carnosine N-methyltransferase</fullName>
        <ecNumber evidence="2">2.1.1.22</ecNumber>
    </recommendedName>
</protein>
<dbReference type="PANTHER" id="PTHR12303:SF6">
    <property type="entry name" value="CARNOSINE N-METHYLTRANSFERASE"/>
    <property type="match status" value="1"/>
</dbReference>
<feature type="region of interest" description="Disordered" evidence="6">
    <location>
        <begin position="288"/>
        <end position="307"/>
    </location>
</feature>
<evidence type="ECO:0000256" key="6">
    <source>
        <dbReference type="SAM" id="MobiDB-lite"/>
    </source>
</evidence>
<dbReference type="EC" id="2.1.1.22" evidence="2"/>
<keyword evidence="4" id="KW-0808">Transferase</keyword>
<keyword evidence="8" id="KW-1185">Reference proteome</keyword>
<evidence type="ECO:0000256" key="1">
    <source>
        <dbReference type="ARBA" id="ARBA00010086"/>
    </source>
</evidence>
<dbReference type="GeneID" id="85492075"/>
<feature type="compositionally biased region" description="Acidic residues" evidence="6">
    <location>
        <begin position="295"/>
        <end position="304"/>
    </location>
</feature>
<gene>
    <name evidence="7" type="ORF">CcaverHIS019_0109220</name>
</gene>
<dbReference type="KEGG" id="ccac:CcaHIS019_0109220"/>
<keyword evidence="5" id="KW-0949">S-adenosyl-L-methionine</keyword>
<dbReference type="SMART" id="SM01296">
    <property type="entry name" value="N2227"/>
    <property type="match status" value="1"/>
</dbReference>
<dbReference type="InterPro" id="IPR012901">
    <property type="entry name" value="CARME"/>
</dbReference>
<proteinExistence type="inferred from homology"/>
<dbReference type="InterPro" id="IPR029063">
    <property type="entry name" value="SAM-dependent_MTases_sf"/>
</dbReference>